<dbReference type="InterPro" id="IPR026748">
    <property type="entry name" value="Clarin"/>
</dbReference>
<dbReference type="EMBL" id="GAKP01016150">
    <property type="protein sequence ID" value="JAC42802.1"/>
    <property type="molecule type" value="Transcribed_RNA"/>
</dbReference>
<dbReference type="OMA" id="HLGYSFY"/>
<dbReference type="EMBL" id="GAKP01016149">
    <property type="protein sequence ID" value="JAC42803.1"/>
    <property type="molecule type" value="Transcribed_RNA"/>
</dbReference>
<dbReference type="OrthoDB" id="10012538at2759"/>
<reference evidence="9 10" key="2">
    <citation type="submission" date="2025-04" db="UniProtKB">
        <authorList>
            <consortium name="RefSeq"/>
        </authorList>
    </citation>
    <scope>IDENTIFICATION</scope>
    <source>
        <strain evidence="9 10">Punador</strain>
    </source>
</reference>
<evidence type="ECO:0000256" key="4">
    <source>
        <dbReference type="ARBA" id="ARBA00022989"/>
    </source>
</evidence>
<dbReference type="GO" id="GO:0007605">
    <property type="term" value="P:sensory perception of sound"/>
    <property type="evidence" value="ECO:0007669"/>
    <property type="project" value="UniProtKB-ARBA"/>
</dbReference>
<dbReference type="RefSeq" id="XP_011199074.1">
    <property type="nucleotide sequence ID" value="XM_011200772.3"/>
</dbReference>
<dbReference type="Gene3D" id="1.20.140.150">
    <property type="match status" value="1"/>
</dbReference>
<keyword evidence="3 6" id="KW-0812">Transmembrane</keyword>
<feature type="transmembrane region" description="Helical" evidence="6">
    <location>
        <begin position="7"/>
        <end position="27"/>
    </location>
</feature>
<dbReference type="RefSeq" id="XP_011199075.1">
    <property type="nucleotide sequence ID" value="XM_011200773.3"/>
</dbReference>
<feature type="transmembrane region" description="Helical" evidence="6">
    <location>
        <begin position="86"/>
        <end position="112"/>
    </location>
</feature>
<accession>A0A034VMP1</accession>
<name>A0A034VMP1_BACDO</name>
<feature type="transmembrane region" description="Helical" evidence="6">
    <location>
        <begin position="170"/>
        <end position="197"/>
    </location>
</feature>
<dbReference type="GO" id="GO:0016020">
    <property type="term" value="C:membrane"/>
    <property type="evidence" value="ECO:0007669"/>
    <property type="project" value="UniProtKB-SubCell"/>
</dbReference>
<dbReference type="PROSITE" id="PS51257">
    <property type="entry name" value="PROKAR_LIPOPROTEIN"/>
    <property type="match status" value="1"/>
</dbReference>
<evidence type="ECO:0000313" key="9">
    <source>
        <dbReference type="RefSeq" id="XP_011199074.1"/>
    </source>
</evidence>
<reference evidence="8" key="3">
    <citation type="submission" date="2025-05" db="UniProtKB">
        <authorList>
            <consortium name="RefSeq"/>
        </authorList>
    </citation>
    <scope>NUCLEOTIDE SEQUENCE [LARGE SCALE GENOMIC DNA]</scope>
</reference>
<organism evidence="7">
    <name type="scientific">Bactrocera dorsalis</name>
    <name type="common">Oriental fruit fly</name>
    <name type="synonym">Dacus dorsalis</name>
    <dbReference type="NCBI Taxonomy" id="27457"/>
    <lineage>
        <taxon>Eukaryota</taxon>
        <taxon>Metazoa</taxon>
        <taxon>Ecdysozoa</taxon>
        <taxon>Arthropoda</taxon>
        <taxon>Hexapoda</taxon>
        <taxon>Insecta</taxon>
        <taxon>Pterygota</taxon>
        <taxon>Neoptera</taxon>
        <taxon>Endopterygota</taxon>
        <taxon>Diptera</taxon>
        <taxon>Brachycera</taxon>
        <taxon>Muscomorpha</taxon>
        <taxon>Tephritoidea</taxon>
        <taxon>Tephritidae</taxon>
        <taxon>Bactrocera</taxon>
        <taxon>Bactrocera</taxon>
    </lineage>
</organism>
<protein>
    <submittedName>
        <fullName evidence="9 10">Uncharacterized protein LOC105223137</fullName>
    </submittedName>
</protein>
<evidence type="ECO:0000256" key="5">
    <source>
        <dbReference type="ARBA" id="ARBA00023136"/>
    </source>
</evidence>
<keyword evidence="5 6" id="KW-0472">Membrane</keyword>
<feature type="transmembrane region" description="Helical" evidence="6">
    <location>
        <begin position="124"/>
        <end position="150"/>
    </location>
</feature>
<comment type="similarity">
    <text evidence="2">Belongs to the clarin family.</text>
</comment>
<dbReference type="AlphaFoldDB" id="A0A034VMP1"/>
<dbReference type="PANTHER" id="PTHR31548:SF1">
    <property type="entry name" value="LD47387P"/>
    <property type="match status" value="1"/>
</dbReference>
<evidence type="ECO:0000313" key="8">
    <source>
        <dbReference type="Proteomes" id="UP001652620"/>
    </source>
</evidence>
<evidence type="ECO:0000256" key="2">
    <source>
        <dbReference type="ARBA" id="ARBA00005787"/>
    </source>
</evidence>
<dbReference type="EMBL" id="GAKP01016151">
    <property type="protein sequence ID" value="JAC42801.1"/>
    <property type="molecule type" value="Transcribed_RNA"/>
</dbReference>
<comment type="subcellular location">
    <subcellularLocation>
        <location evidence="1">Membrane</location>
        <topology evidence="1">Multi-pass membrane protein</topology>
    </subcellularLocation>
</comment>
<dbReference type="Proteomes" id="UP001652620">
    <property type="component" value="Chromosome 2"/>
</dbReference>
<evidence type="ECO:0000313" key="10">
    <source>
        <dbReference type="RefSeq" id="XP_011199075.1"/>
    </source>
</evidence>
<gene>
    <name evidence="9 10" type="primary">LOC105223137</name>
</gene>
<dbReference type="KEGG" id="bdr:105223137"/>
<keyword evidence="8" id="KW-1185">Reference proteome</keyword>
<evidence type="ECO:0000313" key="7">
    <source>
        <dbReference type="EMBL" id="JAC42803.1"/>
    </source>
</evidence>
<dbReference type="PANTHER" id="PTHR31548">
    <property type="entry name" value="CLARIN"/>
    <property type="match status" value="1"/>
</dbReference>
<sequence length="223" mass="24944">MSIRTRALVFSTFFGSCIAIGLLLVSLTTNHWVRAYPKRINSTDSKGDINFGLFYGNKDLNYGFGVRTTPIIVYTFDQNGPETMNFWLWLITALGTGFGLLTCAISAIAAVLKAASAAKRPATMVLLFASNISSAAAQVIAFVCWLVQFYQYLQQNVLAVQDRHWYSHGLAYLGYSFYLVIASTLVVILNIIILLHAKRRERADRQRLEPPSEEKNQGAIMLY</sequence>
<evidence type="ECO:0000256" key="6">
    <source>
        <dbReference type="SAM" id="Phobius"/>
    </source>
</evidence>
<keyword evidence="4 6" id="KW-1133">Transmembrane helix</keyword>
<proteinExistence type="inferred from homology"/>
<evidence type="ECO:0000256" key="1">
    <source>
        <dbReference type="ARBA" id="ARBA00004141"/>
    </source>
</evidence>
<dbReference type="GeneID" id="105223137"/>
<reference evidence="7" key="1">
    <citation type="journal article" date="2014" name="BMC Genomics">
        <title>Characterizing the developmental transcriptome of the oriental fruit fly, Bactrocera dorsalis (Diptera: Tephritidae) through comparative genomic analysis with Drosophila melanogaster utilizing modENCODE datasets.</title>
        <authorList>
            <person name="Geib S.M."/>
            <person name="Calla B."/>
            <person name="Hall B."/>
            <person name="Hou S."/>
            <person name="Manoukis N.C."/>
        </authorList>
    </citation>
    <scope>NUCLEOTIDE SEQUENCE</scope>
    <source>
        <strain evidence="7">Punador</strain>
    </source>
</reference>
<evidence type="ECO:0000256" key="3">
    <source>
        <dbReference type="ARBA" id="ARBA00022692"/>
    </source>
</evidence>